<dbReference type="EMBL" id="CP115965">
    <property type="protein sequence ID" value="WZW99876.1"/>
    <property type="molecule type" value="Genomic_DNA"/>
</dbReference>
<dbReference type="InterPro" id="IPR032466">
    <property type="entry name" value="Metal_Hydrolase"/>
</dbReference>
<evidence type="ECO:0000313" key="1">
    <source>
        <dbReference type="EMBL" id="WZW99876.1"/>
    </source>
</evidence>
<dbReference type="RefSeq" id="WP_342373360.1">
    <property type="nucleotide sequence ID" value="NZ_CP115965.1"/>
</dbReference>
<reference evidence="1 2" key="1">
    <citation type="journal article" date="2023" name="Environ Microbiome">
        <title>A coral-associated actinobacterium mitigates coral bleaching under heat stress.</title>
        <authorList>
            <person name="Li J."/>
            <person name="Zou Y."/>
            <person name="Li Q."/>
            <person name="Zhang J."/>
            <person name="Bourne D.G."/>
            <person name="Lyu Y."/>
            <person name="Liu C."/>
            <person name="Zhang S."/>
        </authorList>
    </citation>
    <scope>NUCLEOTIDE SEQUENCE [LARGE SCALE GENOMIC DNA]</scope>
    <source>
        <strain evidence="1 2">SCSIO 13291</strain>
    </source>
</reference>
<keyword evidence="2" id="KW-1185">Reference proteome</keyword>
<dbReference type="Gene3D" id="3.20.20.140">
    <property type="entry name" value="Metal-dependent hydrolases"/>
    <property type="match status" value="1"/>
</dbReference>
<dbReference type="SUPFAM" id="SSF51556">
    <property type="entry name" value="Metallo-dependent hydrolases"/>
    <property type="match status" value="1"/>
</dbReference>
<evidence type="ECO:0000313" key="2">
    <source>
        <dbReference type="Proteomes" id="UP001434337"/>
    </source>
</evidence>
<organism evidence="1 2">
    <name type="scientific">Propioniciclava soli</name>
    <dbReference type="NCBI Taxonomy" id="2775081"/>
    <lineage>
        <taxon>Bacteria</taxon>
        <taxon>Bacillati</taxon>
        <taxon>Actinomycetota</taxon>
        <taxon>Actinomycetes</taxon>
        <taxon>Propionibacteriales</taxon>
        <taxon>Propionibacteriaceae</taxon>
        <taxon>Propioniciclava</taxon>
    </lineage>
</organism>
<dbReference type="Proteomes" id="UP001434337">
    <property type="component" value="Chromosome"/>
</dbReference>
<sequence>MSAGTNAAALQVWDADLLVGRDPVTAVRTAVPDLAAWLAAGAGVPIGGGVLGSLRAMTFDAASGNAEVVEAARTLGLVPSLTLETRDWLGARAALAAAPDGTVVRLAPQRQDCLPTHPGFAAIVRACAERDLLVFAEGDVRVWGPAYAGRGLRVVFLDAHFYHLGDLVALAADEPGFHVSTRLLNGPDSLEIVVDELGSDRLVFGSRAGFHEGRSAVERLLTSTLDDEARRAAASGNLARLVRRA</sequence>
<gene>
    <name evidence="1" type="ORF">PCC79_06710</name>
</gene>
<evidence type="ECO:0008006" key="3">
    <source>
        <dbReference type="Google" id="ProtNLM"/>
    </source>
</evidence>
<name>A0ABZ3CB88_9ACTN</name>
<accession>A0ABZ3CB88</accession>
<proteinExistence type="predicted"/>
<protein>
    <recommendedName>
        <fullName evidence="3">Amidohydrolase</fullName>
    </recommendedName>
</protein>